<gene>
    <name evidence="1" type="ORF">KR50_08880</name>
</gene>
<comment type="caution">
    <text evidence="1">The sequence shown here is derived from an EMBL/GenBank/DDBJ whole genome shotgun (WGS) entry which is preliminary data.</text>
</comment>
<dbReference type="Proteomes" id="UP000031972">
    <property type="component" value="Unassembled WGS sequence"/>
</dbReference>
<organism evidence="1 2">
    <name type="scientific">Jeotgalibacillus campisalis</name>
    <dbReference type="NCBI Taxonomy" id="220754"/>
    <lineage>
        <taxon>Bacteria</taxon>
        <taxon>Bacillati</taxon>
        <taxon>Bacillota</taxon>
        <taxon>Bacilli</taxon>
        <taxon>Bacillales</taxon>
        <taxon>Caryophanaceae</taxon>
        <taxon>Jeotgalibacillus</taxon>
    </lineage>
</organism>
<dbReference type="AlphaFoldDB" id="A0A0C2VQ39"/>
<evidence type="ECO:0000313" key="1">
    <source>
        <dbReference type="EMBL" id="KIL51007.1"/>
    </source>
</evidence>
<dbReference type="PATRIC" id="fig|220754.4.peg.908"/>
<proteinExistence type="predicted"/>
<accession>A0A0C2VQ39</accession>
<reference evidence="1 2" key="1">
    <citation type="submission" date="2015-01" db="EMBL/GenBank/DDBJ databases">
        <title>Jeotgalibacillus campisalis genome sequencing.</title>
        <authorList>
            <person name="Goh K.M."/>
            <person name="Chan K.-G."/>
            <person name="Yaakop A.S."/>
            <person name="Ee R."/>
            <person name="Gan H.M."/>
            <person name="Chan C.S."/>
        </authorList>
    </citation>
    <scope>NUCLEOTIDE SEQUENCE [LARGE SCALE GENOMIC DNA]</scope>
    <source>
        <strain evidence="1 2">SF-57</strain>
    </source>
</reference>
<keyword evidence="2" id="KW-1185">Reference proteome</keyword>
<dbReference type="EMBL" id="JXRR01000008">
    <property type="protein sequence ID" value="KIL51007.1"/>
    <property type="molecule type" value="Genomic_DNA"/>
</dbReference>
<protein>
    <submittedName>
        <fullName evidence="1">Uncharacterized protein</fullName>
    </submittedName>
</protein>
<name>A0A0C2VQ39_9BACL</name>
<evidence type="ECO:0000313" key="2">
    <source>
        <dbReference type="Proteomes" id="UP000031972"/>
    </source>
</evidence>
<sequence>MSFSTIQKECEITMKKMHKNDFSTHLWHVYEQIKEEYLHT</sequence>